<protein>
    <recommendedName>
        <fullName evidence="5">Glycosyltransferase 2-like domain-containing protein</fullName>
    </recommendedName>
</protein>
<feature type="transmembrane region" description="Helical" evidence="4">
    <location>
        <begin position="338"/>
        <end position="363"/>
    </location>
</feature>
<keyword evidence="4" id="KW-0812">Transmembrane</keyword>
<feature type="transmembrane region" description="Helical" evidence="4">
    <location>
        <begin position="6"/>
        <end position="28"/>
    </location>
</feature>
<accession>A0A150XRC4</accession>
<evidence type="ECO:0000256" key="1">
    <source>
        <dbReference type="ARBA" id="ARBA00006739"/>
    </source>
</evidence>
<dbReference type="GO" id="GO:0016757">
    <property type="term" value="F:glycosyltransferase activity"/>
    <property type="evidence" value="ECO:0007669"/>
    <property type="project" value="UniProtKB-KW"/>
</dbReference>
<dbReference type="Gene3D" id="3.90.550.10">
    <property type="entry name" value="Spore Coat Polysaccharide Biosynthesis Protein SpsA, Chain A"/>
    <property type="match status" value="1"/>
</dbReference>
<evidence type="ECO:0000313" key="6">
    <source>
        <dbReference type="EMBL" id="KYG81299.1"/>
    </source>
</evidence>
<evidence type="ECO:0000256" key="3">
    <source>
        <dbReference type="ARBA" id="ARBA00022679"/>
    </source>
</evidence>
<evidence type="ECO:0000313" key="7">
    <source>
        <dbReference type="Proteomes" id="UP000075663"/>
    </source>
</evidence>
<dbReference type="Proteomes" id="UP000075663">
    <property type="component" value="Unassembled WGS sequence"/>
</dbReference>
<dbReference type="STRING" id="1914963.AWW67_08060"/>
<dbReference type="SUPFAM" id="SSF53448">
    <property type="entry name" value="Nucleotide-diphospho-sugar transferases"/>
    <property type="match status" value="1"/>
</dbReference>
<keyword evidence="3" id="KW-0808">Transferase</keyword>
<organism evidence="6 7">
    <name type="scientific">Roseivirga seohaensis</name>
    <dbReference type="NCBI Taxonomy" id="1914963"/>
    <lineage>
        <taxon>Bacteria</taxon>
        <taxon>Pseudomonadati</taxon>
        <taxon>Bacteroidota</taxon>
        <taxon>Cytophagia</taxon>
        <taxon>Cytophagales</taxon>
        <taxon>Roseivirgaceae</taxon>
        <taxon>Roseivirga</taxon>
    </lineage>
</organism>
<comment type="caution">
    <text evidence="6">The sequence shown here is derived from an EMBL/GenBank/DDBJ whole genome shotgun (WGS) entry which is preliminary data.</text>
</comment>
<dbReference type="Pfam" id="PF00535">
    <property type="entry name" value="Glycos_transf_2"/>
    <property type="match status" value="1"/>
</dbReference>
<comment type="similarity">
    <text evidence="1">Belongs to the glycosyltransferase 2 family.</text>
</comment>
<evidence type="ECO:0000256" key="4">
    <source>
        <dbReference type="SAM" id="Phobius"/>
    </source>
</evidence>
<proteinExistence type="inferred from homology"/>
<dbReference type="RefSeq" id="WP_062302166.1">
    <property type="nucleotide sequence ID" value="NZ_LRPB01000045.1"/>
</dbReference>
<feature type="transmembrane region" description="Helical" evidence="4">
    <location>
        <begin position="308"/>
        <end position="326"/>
    </location>
</feature>
<gene>
    <name evidence="6" type="ORF">AWW67_08060</name>
</gene>
<keyword evidence="4" id="KW-1133">Transmembrane helix</keyword>
<dbReference type="PANTHER" id="PTHR43630:SF1">
    <property type="entry name" value="POLY-BETA-1,6-N-ACETYL-D-GLUCOSAMINE SYNTHASE"/>
    <property type="match status" value="1"/>
</dbReference>
<dbReference type="EMBL" id="LRPB01000045">
    <property type="protein sequence ID" value="KYG81299.1"/>
    <property type="molecule type" value="Genomic_DNA"/>
</dbReference>
<keyword evidence="2" id="KW-0328">Glycosyltransferase</keyword>
<feature type="transmembrane region" description="Helical" evidence="4">
    <location>
        <begin position="284"/>
        <end position="302"/>
    </location>
</feature>
<dbReference type="PANTHER" id="PTHR43630">
    <property type="entry name" value="POLY-BETA-1,6-N-ACETYL-D-GLUCOSAMINE SYNTHASE"/>
    <property type="match status" value="1"/>
</dbReference>
<reference evidence="6 7" key="1">
    <citation type="submission" date="2016-01" db="EMBL/GenBank/DDBJ databases">
        <title>Genome sequencing of Roseivirga seohaensis SW-152.</title>
        <authorList>
            <person name="Selvaratnam C."/>
            <person name="Thevarajoo S."/>
            <person name="Goh K.M."/>
            <person name="Ee R."/>
            <person name="Chan K.-G."/>
            <person name="Chong C.S."/>
        </authorList>
    </citation>
    <scope>NUCLEOTIDE SEQUENCE [LARGE SCALE GENOMIC DNA]</scope>
    <source>
        <strain evidence="6 7">SW-152</strain>
    </source>
</reference>
<dbReference type="InterPro" id="IPR001173">
    <property type="entry name" value="Glyco_trans_2-like"/>
</dbReference>
<feature type="domain" description="Glycosyltransferase 2-like" evidence="5">
    <location>
        <begin position="46"/>
        <end position="212"/>
    </location>
</feature>
<dbReference type="InterPro" id="IPR029044">
    <property type="entry name" value="Nucleotide-diphossugar_trans"/>
</dbReference>
<sequence>MSLEIIFCFVFILVAAVQLYYHWAYFNLLPNCVISDKKNTTPSPVSIVVAARNEAKLLPTLIIKLLDQDHPNFELIIVNDRSEDESASILNELEAKHKKLKVIHVSELPQSWNGKKNALQLGIEAAQHEIILLTDADCIPNSNQWISQMAGSFKDETDFVLGFSPYENKKGFLNQIIQFETLLTAIQYLSFAIKRQPYMGVGRNLAYRKSVFLKHSFQGYESKTGGDDDLFVNAHATAANTEICIHPDAHVTSIPKSTWRDYFRQKLRHLSVGKNYRKKDQTRLGLFALSSLTGWIMLFWAILASFNIGLILVIVGIKSLSFYVIFTRSGRKLKMNMAYWALPFLDLCLNLYYPMVGLVALIAKKVKWS</sequence>
<evidence type="ECO:0000256" key="2">
    <source>
        <dbReference type="ARBA" id="ARBA00022676"/>
    </source>
</evidence>
<name>A0A150XRC4_9BACT</name>
<dbReference type="AlphaFoldDB" id="A0A150XRC4"/>
<evidence type="ECO:0000259" key="5">
    <source>
        <dbReference type="Pfam" id="PF00535"/>
    </source>
</evidence>
<keyword evidence="4" id="KW-0472">Membrane</keyword>